<dbReference type="GO" id="GO:0006260">
    <property type="term" value="P:DNA replication"/>
    <property type="evidence" value="ECO:0007669"/>
    <property type="project" value="InterPro"/>
</dbReference>
<organism evidence="1 2">
    <name type="scientific">Candidatus Aquarickettsia rohweri</name>
    <dbReference type="NCBI Taxonomy" id="2602574"/>
    <lineage>
        <taxon>Bacteria</taxon>
        <taxon>Pseudomonadati</taxon>
        <taxon>Pseudomonadota</taxon>
        <taxon>Alphaproteobacteria</taxon>
        <taxon>Rickettsiales</taxon>
        <taxon>Candidatus Midichloriaceae</taxon>
        <taxon>Candidatus Aquarickettsia</taxon>
    </lineage>
</organism>
<protein>
    <recommendedName>
        <fullName evidence="3">DNA polymerase III subunit chi</fullName>
    </recommendedName>
</protein>
<dbReference type="GO" id="GO:0003677">
    <property type="term" value="F:DNA binding"/>
    <property type="evidence" value="ECO:0007669"/>
    <property type="project" value="InterPro"/>
</dbReference>
<dbReference type="AlphaFoldDB" id="A0A429XGR9"/>
<proteinExistence type="predicted"/>
<dbReference type="OrthoDB" id="9795973at2"/>
<gene>
    <name evidence="1" type="ORF">EIC27_05405</name>
</gene>
<dbReference type="GO" id="GO:0003887">
    <property type="term" value="F:DNA-directed DNA polymerase activity"/>
    <property type="evidence" value="ECO:0007669"/>
    <property type="project" value="InterPro"/>
</dbReference>
<evidence type="ECO:0000313" key="1">
    <source>
        <dbReference type="EMBL" id="RST63424.1"/>
    </source>
</evidence>
<name>A0A429XGR9_9RICK</name>
<reference evidence="2" key="1">
    <citation type="submission" date="2018-11" db="EMBL/GenBank/DDBJ databases">
        <title>Phylogenetic, genomic, and biogeographic characterization of a novel and ubiquitous marine invertebrate-associated Rickettsiales parasite, Candidatus Marinoinvertebrata rohwerii, gen. nov., sp. nov.</title>
        <authorList>
            <person name="Klinges J.G."/>
            <person name="Rosales S.M."/>
            <person name="Mcminds R."/>
            <person name="Shaver E.C."/>
            <person name="Shantz A."/>
            <person name="Peters E.C."/>
            <person name="Burkepile D.E."/>
            <person name="Silliman B.R."/>
            <person name="Vega Thurber R.L."/>
        </authorList>
    </citation>
    <scope>NUCLEOTIDE SEQUENCE [LARGE SCALE GENOMIC DNA]</scope>
    <source>
        <strain evidence="2">a_cerv_44</strain>
    </source>
</reference>
<sequence length="109" mass="12599">MNVLDNLLWTFSQLSFIPHSTEEDDFNTDLQDILIVTKLNKSIVNNRSIVILCTELIINKDVNAINEVFLITAENIDLKTLKNHILTSNIEERSIKLFTQNINNSWKLN</sequence>
<dbReference type="InterPro" id="IPR007459">
    <property type="entry name" value="DNA_pol3_chi"/>
</dbReference>
<dbReference type="Gene3D" id="3.40.50.10110">
    <property type="entry name" value="DNA polymerase III subunit chi"/>
    <property type="match status" value="1"/>
</dbReference>
<dbReference type="InterPro" id="IPR036768">
    <property type="entry name" value="PolIII_chi_sf"/>
</dbReference>
<evidence type="ECO:0008006" key="3">
    <source>
        <dbReference type="Google" id="ProtNLM"/>
    </source>
</evidence>
<keyword evidence="2" id="KW-1185">Reference proteome</keyword>
<evidence type="ECO:0000313" key="2">
    <source>
        <dbReference type="Proteomes" id="UP000279470"/>
    </source>
</evidence>
<comment type="caution">
    <text evidence="1">The sequence shown here is derived from an EMBL/GenBank/DDBJ whole genome shotgun (WGS) entry which is preliminary data.</text>
</comment>
<dbReference type="Pfam" id="PF04364">
    <property type="entry name" value="DNA_pol3_chi"/>
    <property type="match status" value="1"/>
</dbReference>
<dbReference type="Proteomes" id="UP000279470">
    <property type="component" value="Unassembled WGS sequence"/>
</dbReference>
<accession>A0A429XGR9</accession>
<dbReference type="EMBL" id="RXFM01000079">
    <property type="protein sequence ID" value="RST63424.1"/>
    <property type="molecule type" value="Genomic_DNA"/>
</dbReference>
<dbReference type="SUPFAM" id="SSF102400">
    <property type="entry name" value="DNA polymerase III chi subunit"/>
    <property type="match status" value="1"/>
</dbReference>